<dbReference type="PROSITE" id="PS51805">
    <property type="entry name" value="EPHD"/>
    <property type="match status" value="1"/>
</dbReference>
<feature type="region of interest" description="Disordered" evidence="5">
    <location>
        <begin position="322"/>
        <end position="423"/>
    </location>
</feature>
<dbReference type="GO" id="GO:0008270">
    <property type="term" value="F:zinc ion binding"/>
    <property type="evidence" value="ECO:0007669"/>
    <property type="project" value="UniProtKB-KW"/>
</dbReference>
<feature type="compositionally biased region" description="Low complexity" evidence="5">
    <location>
        <begin position="607"/>
        <end position="640"/>
    </location>
</feature>
<organism evidence="7 8">
    <name type="scientific">Esox lucius</name>
    <name type="common">Northern pike</name>
    <dbReference type="NCBI Taxonomy" id="8010"/>
    <lineage>
        <taxon>Eukaryota</taxon>
        <taxon>Metazoa</taxon>
        <taxon>Chordata</taxon>
        <taxon>Craniata</taxon>
        <taxon>Vertebrata</taxon>
        <taxon>Euteleostomi</taxon>
        <taxon>Actinopterygii</taxon>
        <taxon>Neopterygii</taxon>
        <taxon>Teleostei</taxon>
        <taxon>Protacanthopterygii</taxon>
        <taxon>Esociformes</taxon>
        <taxon>Esocidae</taxon>
        <taxon>Esox</taxon>
    </lineage>
</organism>
<dbReference type="InParanoid" id="A0A6Q2YRU0"/>
<dbReference type="PANTHER" id="PTHR14955:SF8">
    <property type="entry name" value="SI:CH211-165G14.1-RELATED"/>
    <property type="match status" value="1"/>
</dbReference>
<dbReference type="InterPro" id="IPR034732">
    <property type="entry name" value="EPHD"/>
</dbReference>
<feature type="compositionally biased region" description="Polar residues" evidence="5">
    <location>
        <begin position="641"/>
        <end position="741"/>
    </location>
</feature>
<protein>
    <recommendedName>
        <fullName evidence="6">PHD-type domain-containing protein</fullName>
    </recommendedName>
</protein>
<feature type="region of interest" description="Disordered" evidence="5">
    <location>
        <begin position="439"/>
        <end position="762"/>
    </location>
</feature>
<evidence type="ECO:0000256" key="1">
    <source>
        <dbReference type="ARBA" id="ARBA00022553"/>
    </source>
</evidence>
<dbReference type="GeneTree" id="ENSGT00940000156922"/>
<reference evidence="7" key="3">
    <citation type="submission" date="2025-08" db="UniProtKB">
        <authorList>
            <consortium name="Ensembl"/>
        </authorList>
    </citation>
    <scope>IDENTIFICATION</scope>
</reference>
<dbReference type="Gene3D" id="3.30.40.10">
    <property type="entry name" value="Zinc/RING finger domain, C3HC4 (zinc finger)"/>
    <property type="match status" value="1"/>
</dbReference>
<keyword evidence="1" id="KW-0597">Phosphoprotein</keyword>
<feature type="compositionally biased region" description="Basic and acidic residues" evidence="5">
    <location>
        <begin position="402"/>
        <end position="413"/>
    </location>
</feature>
<reference evidence="8" key="1">
    <citation type="journal article" date="2014" name="PLoS ONE">
        <title>The genome and linkage map of the northern pike (Esox lucius): conserved synteny revealed between the salmonid sister group and the Neoteleostei.</title>
        <authorList>
            <person name="Rondeau E.B."/>
            <person name="Minkley D.R."/>
            <person name="Leong J.S."/>
            <person name="Messmer A.M."/>
            <person name="Jantzen J.R."/>
            <person name="von Schalburg K.R."/>
            <person name="Lemon C."/>
            <person name="Bird N.H."/>
            <person name="Koop B.F."/>
        </authorList>
    </citation>
    <scope>NUCLEOTIDE SEQUENCE</scope>
</reference>
<dbReference type="Ensembl" id="ENSELUT00000069968.2">
    <property type="protein sequence ID" value="ENSELUP00000068176.2"/>
    <property type="gene ID" value="ENSELUG00000034405.2"/>
</dbReference>
<reference evidence="7" key="4">
    <citation type="submission" date="2025-09" db="UniProtKB">
        <authorList>
            <consortium name="Ensembl"/>
        </authorList>
    </citation>
    <scope>IDENTIFICATION</scope>
</reference>
<feature type="compositionally biased region" description="Low complexity" evidence="5">
    <location>
        <begin position="446"/>
        <end position="465"/>
    </location>
</feature>
<reference evidence="7" key="2">
    <citation type="submission" date="2020-02" db="EMBL/GenBank/DDBJ databases">
        <title>Esox lucius (northern pike) genome, fEsoLuc1, primary haplotype.</title>
        <authorList>
            <person name="Myers G."/>
            <person name="Karagic N."/>
            <person name="Meyer A."/>
            <person name="Pippel M."/>
            <person name="Reichard M."/>
            <person name="Winkler S."/>
            <person name="Tracey A."/>
            <person name="Sims Y."/>
            <person name="Howe K."/>
            <person name="Rhie A."/>
            <person name="Formenti G."/>
            <person name="Durbin R."/>
            <person name="Fedrigo O."/>
            <person name="Jarvis E.D."/>
        </authorList>
    </citation>
    <scope>NUCLEOTIDE SEQUENCE [LARGE SCALE GENOMIC DNA]</scope>
</reference>
<proteinExistence type="predicted"/>
<dbReference type="GO" id="GO:0005634">
    <property type="term" value="C:nucleus"/>
    <property type="evidence" value="ECO:0007669"/>
    <property type="project" value="TreeGrafter"/>
</dbReference>
<evidence type="ECO:0000256" key="4">
    <source>
        <dbReference type="ARBA" id="ARBA00022833"/>
    </source>
</evidence>
<dbReference type="Proteomes" id="UP000265140">
    <property type="component" value="Chromosome 5"/>
</dbReference>
<evidence type="ECO:0000313" key="8">
    <source>
        <dbReference type="Proteomes" id="UP000265140"/>
    </source>
</evidence>
<feature type="region of interest" description="Disordered" evidence="5">
    <location>
        <begin position="1010"/>
        <end position="1090"/>
    </location>
</feature>
<accession>A0A6Q2YRU0</accession>
<dbReference type="AlphaFoldDB" id="A0A6Q2YRU0"/>
<evidence type="ECO:0000256" key="3">
    <source>
        <dbReference type="ARBA" id="ARBA00022771"/>
    </source>
</evidence>
<dbReference type="GO" id="GO:0006357">
    <property type="term" value="P:regulation of transcription by RNA polymerase II"/>
    <property type="evidence" value="ECO:0007669"/>
    <property type="project" value="TreeGrafter"/>
</dbReference>
<dbReference type="OMA" id="WLHEDCC"/>
<feature type="region of interest" description="Disordered" evidence="5">
    <location>
        <begin position="834"/>
        <end position="884"/>
    </location>
</feature>
<keyword evidence="3" id="KW-0863">Zinc-finger</keyword>
<evidence type="ECO:0000256" key="2">
    <source>
        <dbReference type="ARBA" id="ARBA00022723"/>
    </source>
</evidence>
<keyword evidence="8" id="KW-1185">Reference proteome</keyword>
<dbReference type="PANTHER" id="PTHR14955">
    <property type="entry name" value="RETINOIC ACID INDUCED 1/TRANSCRIPTION FACTOR 20"/>
    <property type="match status" value="1"/>
</dbReference>
<dbReference type="Bgee" id="ENSELUG00000034405">
    <property type="expression patterns" value="Expressed in ovary and 15 other cell types or tissues"/>
</dbReference>
<name>A0A6Q2YRU0_ESOLU</name>
<dbReference type="InterPro" id="IPR052440">
    <property type="entry name" value="Trans_Reg/Chrom_Remod"/>
</dbReference>
<keyword evidence="4" id="KW-0862">Zinc</keyword>
<dbReference type="InterPro" id="IPR013083">
    <property type="entry name" value="Znf_RING/FYVE/PHD"/>
</dbReference>
<feature type="compositionally biased region" description="Polar residues" evidence="5">
    <location>
        <begin position="337"/>
        <end position="367"/>
    </location>
</feature>
<sequence>MEPQPRESDDLQPQDLSSTCSHAAMDLTRKGEECLLKTSSVDAIRVVKPSSWYPGSGGSKGLPFPNTDPEHRLQPGDQIQPDNAFSNTTVTLSYVSRSHVFSTHDTLSQHSTLYGVPSISKFSTLDGYLQQVDRPLGLVPQSEMFDSVSPAAPVVVESVAAVPLMQHTHEINGSRMATSGGVEKHKPQQRGNSKENCIFQVTDNNRGLQNGRSDNWPNSAICIDSSPELLTTDLEEKEQRSADTEVLFLISRTEEPVILQDSRSPRDLCSTSREYISSLQDPVSPSATSLDNADLFILPQASCSLSAVNSFADKTADTHWDDLASRGPQLSGLSGEGTVQGTQANSDNTSRSDISKDYQQPIHNTKAVSEPVVDLTEDESIVPQVVENKPKESVTSNQNGKAKAEQRTFERKKLPPRSGRGTRLEAIVMNINPNWYKVSTKKPKVSKTQIQPLTNSQNQTQSSPSEAAVSQTQTQSSPSEAAFSQTQTQSSPSEAAFSQTQTQSSPSEAAVSRTQTQSSPSEAAVSRTQTQSSPSEAAVSRTQTPSSPSEAAVSQTQTQSSPSEAAVSRTQTQSSPSEAAVSRSQTQSCPSEASVSRTQTPSSPSEASVSRTPTPSSPSEASVSRTPTPSSPSEASVSRTQTWSSPSEASVSRTQTRSSPSEAVVSRTQTRSSPSEAAVSQTQTRSSPSEAVVSRTQTRSSPSEAAVSQTQTRSSPSEAAVSRTQTQSSPSEAAVSPNQQISSASSSEGETKVKPAKGKAVVASTKCSIDSINIHIDSGRESTSESEHAVFFKYPDSSTSPKASSPSFLPDKHIENEYELRGSSSEVDVVSLLPPSKVSERSPGKQKAKNTSCKAAFPITKTTKVTPAPKKKRKKPRPCQSSIFSPQEPEIKLKYINYKEEKRDVRGETFSPFIHVERKSASTSPANCTVINYPEEEKPRQKGQRQMQAAGSASGSFIPGAIPSTSCLQLGRVSTHSKYCNTLVCCLCGGSANALDLGDLHGPYYPEGYRPSSKAPASTPGLKEEEEEDFSDSDSSCSLRGRGRKYARPPGVPWPHKPGPRLNQEGLLGRWTSDSAPSGSPPAKRARTQAGVGVTSGAVAALEDWYSPPVVPLEQCEYWLHEDCCIWAAGVFLVKGRVYGLEEAVKVAQETMCLRCHKTGATLGCFLKGCPNKYHYRCCLQSGKSPLQSPWKGWRETCLLSVMGG</sequence>
<evidence type="ECO:0000259" key="6">
    <source>
        <dbReference type="PROSITE" id="PS51805"/>
    </source>
</evidence>
<evidence type="ECO:0000313" key="7">
    <source>
        <dbReference type="Ensembl" id="ENSELUP00000068176.2"/>
    </source>
</evidence>
<feature type="compositionally biased region" description="Polar residues" evidence="5">
    <location>
        <begin position="468"/>
        <end position="606"/>
    </location>
</feature>
<evidence type="ECO:0000256" key="5">
    <source>
        <dbReference type="SAM" id="MobiDB-lite"/>
    </source>
</evidence>
<feature type="region of interest" description="Disordered" evidence="5">
    <location>
        <begin position="51"/>
        <end position="82"/>
    </location>
</feature>
<feature type="domain" description="PHD-type" evidence="6">
    <location>
        <begin position="1087"/>
        <end position="1205"/>
    </location>
</feature>
<keyword evidence="2" id="KW-0479">Metal-binding</keyword>